<proteinExistence type="predicted"/>
<organism evidence="1 2">
    <name type="scientific">Streptomyces hawaiiensis</name>
    <dbReference type="NCBI Taxonomy" id="67305"/>
    <lineage>
        <taxon>Bacteria</taxon>
        <taxon>Bacillati</taxon>
        <taxon>Actinomycetota</taxon>
        <taxon>Actinomycetes</taxon>
        <taxon>Kitasatosporales</taxon>
        <taxon>Streptomycetaceae</taxon>
        <taxon>Streptomyces</taxon>
    </lineage>
</organism>
<dbReference type="AlphaFoldDB" id="A0A6G5R7S8"/>
<name>A0A6G5R7S8_9ACTN</name>
<keyword evidence="2" id="KW-1185">Reference proteome</keyword>
<dbReference type="Gene3D" id="1.20.120.450">
    <property type="entry name" value="dinb family like domain"/>
    <property type="match status" value="1"/>
</dbReference>
<dbReference type="RefSeq" id="WP_175430845.1">
    <property type="nucleotide sequence ID" value="NZ_CP021978.1"/>
</dbReference>
<dbReference type="EMBL" id="CP021978">
    <property type="protein sequence ID" value="QCD54138.1"/>
    <property type="molecule type" value="Genomic_DNA"/>
</dbReference>
<protein>
    <recommendedName>
        <fullName evidence="3">Mycothiol-dependent maleylpyruvate isomerase metal-binding domain-containing protein</fullName>
    </recommendedName>
</protein>
<gene>
    <name evidence="1" type="ORF">CEB94_04065</name>
</gene>
<dbReference type="InterPro" id="IPR034660">
    <property type="entry name" value="DinB/YfiT-like"/>
</dbReference>
<accession>A0A6G5R7S8</accession>
<sequence>MDTAPLRGAYDRLLDVAAGPDLGEAADGGWNADQVLAHLLSVDASIAAVALGVVAGSRPTFDNRICLDPWNLNRIIAEHADRADLIDHVRGQAAVLCDIADRLSEEAASVLVPSLLVSHDELVLDQPVPLAGLIDGLAQDHVPRHTQQLLGLRMATGTVPPTGLPGTPVHPGL</sequence>
<reference evidence="1 2" key="1">
    <citation type="submission" date="2017-06" db="EMBL/GenBank/DDBJ databases">
        <title>Complete Genome Sequence of Streptomyces hawaiiensis NRRL 15010 and insights into acyldepsipeptides biosynthesis.</title>
        <authorList>
            <person name="Mariita R.M."/>
            <person name="Sello J.K."/>
        </authorList>
    </citation>
    <scope>NUCLEOTIDE SEQUENCE [LARGE SCALE GENOMIC DNA]</scope>
    <source>
        <strain evidence="1 2">ATCC 12236</strain>
    </source>
</reference>
<dbReference type="KEGG" id="shaw:CEB94_04065"/>
<evidence type="ECO:0000313" key="2">
    <source>
        <dbReference type="Proteomes" id="UP000495940"/>
    </source>
</evidence>
<evidence type="ECO:0008006" key="3">
    <source>
        <dbReference type="Google" id="ProtNLM"/>
    </source>
</evidence>
<evidence type="ECO:0000313" key="1">
    <source>
        <dbReference type="EMBL" id="QCD54138.1"/>
    </source>
</evidence>
<dbReference type="Proteomes" id="UP000495940">
    <property type="component" value="Chromosome"/>
</dbReference>